<dbReference type="Pfam" id="PF00254">
    <property type="entry name" value="FKBP_C"/>
    <property type="match status" value="1"/>
</dbReference>
<proteinExistence type="predicted"/>
<comment type="caution">
    <text evidence="7">The sequence shown here is derived from an EMBL/GenBank/DDBJ whole genome shotgun (WGS) entry which is preliminary data.</text>
</comment>
<comment type="catalytic activity">
    <reaction evidence="1 5">
        <text>[protein]-peptidylproline (omega=180) = [protein]-peptidylproline (omega=0)</text>
        <dbReference type="Rhea" id="RHEA:16237"/>
        <dbReference type="Rhea" id="RHEA-COMP:10747"/>
        <dbReference type="Rhea" id="RHEA-COMP:10748"/>
        <dbReference type="ChEBI" id="CHEBI:83833"/>
        <dbReference type="ChEBI" id="CHEBI:83834"/>
        <dbReference type="EC" id="5.2.1.8"/>
    </reaction>
</comment>
<dbReference type="PROSITE" id="PS50059">
    <property type="entry name" value="FKBP_PPIASE"/>
    <property type="match status" value="1"/>
</dbReference>
<evidence type="ECO:0000256" key="4">
    <source>
        <dbReference type="ARBA" id="ARBA00023235"/>
    </source>
</evidence>
<keyword evidence="4 5" id="KW-0413">Isomerase</keyword>
<dbReference type="Gene3D" id="3.10.50.40">
    <property type="match status" value="1"/>
</dbReference>
<accession>A0AB34J0Q2</accession>
<dbReference type="Proteomes" id="UP001515480">
    <property type="component" value="Unassembled WGS sequence"/>
</dbReference>
<dbReference type="InterPro" id="IPR001179">
    <property type="entry name" value="PPIase_FKBP_dom"/>
</dbReference>
<evidence type="ECO:0000256" key="2">
    <source>
        <dbReference type="ARBA" id="ARBA00013194"/>
    </source>
</evidence>
<dbReference type="PANTHER" id="PTHR43811">
    <property type="entry name" value="FKBP-TYPE PEPTIDYL-PROLYL CIS-TRANS ISOMERASE FKPA"/>
    <property type="match status" value="1"/>
</dbReference>
<dbReference type="GO" id="GO:0003755">
    <property type="term" value="F:peptidyl-prolyl cis-trans isomerase activity"/>
    <property type="evidence" value="ECO:0007669"/>
    <property type="project" value="UniProtKB-KW"/>
</dbReference>
<dbReference type="SUPFAM" id="SSF54534">
    <property type="entry name" value="FKBP-like"/>
    <property type="match status" value="1"/>
</dbReference>
<reference evidence="7 8" key="1">
    <citation type="journal article" date="2024" name="Science">
        <title>Giant polyketide synthase enzymes in the biosynthesis of giant marine polyether toxins.</title>
        <authorList>
            <person name="Fallon T.R."/>
            <person name="Shende V.V."/>
            <person name="Wierzbicki I.H."/>
            <person name="Pendleton A.L."/>
            <person name="Watervoot N.F."/>
            <person name="Auber R.P."/>
            <person name="Gonzalez D.J."/>
            <person name="Wisecaver J.H."/>
            <person name="Moore B.S."/>
        </authorList>
    </citation>
    <scope>NUCLEOTIDE SEQUENCE [LARGE SCALE GENOMIC DNA]</scope>
    <source>
        <strain evidence="7 8">12B1</strain>
    </source>
</reference>
<keyword evidence="3 5" id="KW-0697">Rotamase</keyword>
<dbReference type="EC" id="5.2.1.8" evidence="2 5"/>
<dbReference type="PANTHER" id="PTHR43811:SF19">
    <property type="entry name" value="39 KDA FK506-BINDING NUCLEAR PROTEIN"/>
    <property type="match status" value="1"/>
</dbReference>
<dbReference type="InterPro" id="IPR046357">
    <property type="entry name" value="PPIase_dom_sf"/>
</dbReference>
<evidence type="ECO:0000259" key="6">
    <source>
        <dbReference type="PROSITE" id="PS50059"/>
    </source>
</evidence>
<keyword evidence="8" id="KW-1185">Reference proteome</keyword>
<dbReference type="AlphaFoldDB" id="A0AB34J0Q2"/>
<evidence type="ECO:0000256" key="3">
    <source>
        <dbReference type="ARBA" id="ARBA00023110"/>
    </source>
</evidence>
<evidence type="ECO:0000256" key="5">
    <source>
        <dbReference type="PROSITE-ProRule" id="PRU00277"/>
    </source>
</evidence>
<gene>
    <name evidence="7" type="ORF">AB1Y20_006578</name>
</gene>
<evidence type="ECO:0000256" key="1">
    <source>
        <dbReference type="ARBA" id="ARBA00000971"/>
    </source>
</evidence>
<sequence>MQLALVAAPSAAAISWSLPGCRLAASSSTLTRRRCCALMQSSDALPPHSLSRRSSVFSVLLATVLQLSPSASSASPTASDRTLVRTRSGLRYVDFEEGRGPTPRYGQLVKFHYVAYGADEAVRKLIKIDSSYARDEAYLIKHGNGFTCEGLEEALHTMSVGGRRRVILPPNLGYTADKGPMPPNSRGRTRLFDLVEARKPLVFDLELISVFDDLLDRGDYDDETESQR</sequence>
<feature type="domain" description="PPIase FKBP-type" evidence="6">
    <location>
        <begin position="106"/>
        <end position="211"/>
    </location>
</feature>
<protein>
    <recommendedName>
        <fullName evidence="2 5">peptidylprolyl isomerase</fullName>
        <ecNumber evidence="2 5">5.2.1.8</ecNumber>
    </recommendedName>
</protein>
<name>A0AB34J0Q2_PRYPA</name>
<evidence type="ECO:0000313" key="7">
    <source>
        <dbReference type="EMBL" id="KAL1510254.1"/>
    </source>
</evidence>
<dbReference type="EMBL" id="JBGBPQ010000015">
    <property type="protein sequence ID" value="KAL1510254.1"/>
    <property type="molecule type" value="Genomic_DNA"/>
</dbReference>
<organism evidence="7 8">
    <name type="scientific">Prymnesium parvum</name>
    <name type="common">Toxic golden alga</name>
    <dbReference type="NCBI Taxonomy" id="97485"/>
    <lineage>
        <taxon>Eukaryota</taxon>
        <taxon>Haptista</taxon>
        <taxon>Haptophyta</taxon>
        <taxon>Prymnesiophyceae</taxon>
        <taxon>Prymnesiales</taxon>
        <taxon>Prymnesiaceae</taxon>
        <taxon>Prymnesium</taxon>
    </lineage>
</organism>
<evidence type="ECO:0000313" key="8">
    <source>
        <dbReference type="Proteomes" id="UP001515480"/>
    </source>
</evidence>